<sequence>MENAAGEPQGGVDRSELLREPRAPPFAARPAERLAPRHFLQRGPRALPLPGAARTAVRASRSATSGAARPAVRASCPATSCAAYRHSLALCHFRGRVACRESLALCRFRGRAACRSQRAAALALARLG</sequence>
<gene>
    <name evidence="2" type="ORF">NDU88_000664</name>
</gene>
<feature type="compositionally biased region" description="Basic and acidic residues" evidence="1">
    <location>
        <begin position="13"/>
        <end position="22"/>
    </location>
</feature>
<organism evidence="2 3">
    <name type="scientific">Pleurodeles waltl</name>
    <name type="common">Iberian ribbed newt</name>
    <dbReference type="NCBI Taxonomy" id="8319"/>
    <lineage>
        <taxon>Eukaryota</taxon>
        <taxon>Metazoa</taxon>
        <taxon>Chordata</taxon>
        <taxon>Craniata</taxon>
        <taxon>Vertebrata</taxon>
        <taxon>Euteleostomi</taxon>
        <taxon>Amphibia</taxon>
        <taxon>Batrachia</taxon>
        <taxon>Caudata</taxon>
        <taxon>Salamandroidea</taxon>
        <taxon>Salamandridae</taxon>
        <taxon>Pleurodelinae</taxon>
        <taxon>Pleurodeles</taxon>
    </lineage>
</organism>
<dbReference type="AlphaFoldDB" id="A0AAV7LW63"/>
<accession>A0AAV7LW63</accession>
<reference evidence="2" key="1">
    <citation type="journal article" date="2022" name="bioRxiv">
        <title>Sequencing and chromosome-scale assembly of the giantPleurodeles waltlgenome.</title>
        <authorList>
            <person name="Brown T."/>
            <person name="Elewa A."/>
            <person name="Iarovenko S."/>
            <person name="Subramanian E."/>
            <person name="Araus A.J."/>
            <person name="Petzold A."/>
            <person name="Susuki M."/>
            <person name="Suzuki K.-i.T."/>
            <person name="Hayashi T."/>
            <person name="Toyoda A."/>
            <person name="Oliveira C."/>
            <person name="Osipova E."/>
            <person name="Leigh N.D."/>
            <person name="Simon A."/>
            <person name="Yun M.H."/>
        </authorList>
    </citation>
    <scope>NUCLEOTIDE SEQUENCE</scope>
    <source>
        <strain evidence="2">20211129_DDA</strain>
        <tissue evidence="2">Liver</tissue>
    </source>
</reference>
<feature type="region of interest" description="Disordered" evidence="1">
    <location>
        <begin position="45"/>
        <end position="73"/>
    </location>
</feature>
<proteinExistence type="predicted"/>
<feature type="region of interest" description="Disordered" evidence="1">
    <location>
        <begin position="1"/>
        <end position="33"/>
    </location>
</feature>
<evidence type="ECO:0000256" key="1">
    <source>
        <dbReference type="SAM" id="MobiDB-lite"/>
    </source>
</evidence>
<evidence type="ECO:0000313" key="2">
    <source>
        <dbReference type="EMBL" id="KAJ1095501.1"/>
    </source>
</evidence>
<keyword evidence="3" id="KW-1185">Reference proteome</keyword>
<comment type="caution">
    <text evidence="2">The sequence shown here is derived from an EMBL/GenBank/DDBJ whole genome shotgun (WGS) entry which is preliminary data.</text>
</comment>
<evidence type="ECO:0000313" key="3">
    <source>
        <dbReference type="Proteomes" id="UP001066276"/>
    </source>
</evidence>
<dbReference type="Proteomes" id="UP001066276">
    <property type="component" value="Chromosome 10"/>
</dbReference>
<dbReference type="EMBL" id="JANPWB010000014">
    <property type="protein sequence ID" value="KAJ1095501.1"/>
    <property type="molecule type" value="Genomic_DNA"/>
</dbReference>
<name>A0AAV7LW63_PLEWA</name>
<protein>
    <submittedName>
        <fullName evidence="2">Uncharacterized protein</fullName>
    </submittedName>
</protein>
<feature type="compositionally biased region" description="Low complexity" evidence="1">
    <location>
        <begin position="51"/>
        <end position="71"/>
    </location>
</feature>